<keyword evidence="19" id="KW-1185">Reference proteome</keyword>
<dbReference type="Proteomes" id="UP001418222">
    <property type="component" value="Unassembled WGS sequence"/>
</dbReference>
<feature type="transmembrane region" description="Helical" evidence="17">
    <location>
        <begin position="214"/>
        <end position="240"/>
    </location>
</feature>
<evidence type="ECO:0000256" key="13">
    <source>
        <dbReference type="ARBA" id="ARBA00076567"/>
    </source>
</evidence>
<evidence type="ECO:0000256" key="3">
    <source>
        <dbReference type="ARBA" id="ARBA00007134"/>
    </source>
</evidence>
<evidence type="ECO:0000256" key="6">
    <source>
        <dbReference type="ARBA" id="ARBA00022692"/>
    </source>
</evidence>
<gene>
    <name evidence="18" type="primary">SUT2</name>
    <name evidence="18" type="ORF">KSP39_PZI015194</name>
</gene>
<dbReference type="Pfam" id="PF07690">
    <property type="entry name" value="MFS_1"/>
    <property type="match status" value="1"/>
</dbReference>
<dbReference type="EMBL" id="JBBWWQ010000013">
    <property type="protein sequence ID" value="KAK8933375.1"/>
    <property type="molecule type" value="Genomic_DNA"/>
</dbReference>
<dbReference type="GO" id="GO:0005886">
    <property type="term" value="C:plasma membrane"/>
    <property type="evidence" value="ECO:0007669"/>
    <property type="project" value="InterPro"/>
</dbReference>
<organism evidence="18 19">
    <name type="scientific">Platanthera zijinensis</name>
    <dbReference type="NCBI Taxonomy" id="2320716"/>
    <lineage>
        <taxon>Eukaryota</taxon>
        <taxon>Viridiplantae</taxon>
        <taxon>Streptophyta</taxon>
        <taxon>Embryophyta</taxon>
        <taxon>Tracheophyta</taxon>
        <taxon>Spermatophyta</taxon>
        <taxon>Magnoliopsida</taxon>
        <taxon>Liliopsida</taxon>
        <taxon>Asparagales</taxon>
        <taxon>Orchidaceae</taxon>
        <taxon>Orchidoideae</taxon>
        <taxon>Orchideae</taxon>
        <taxon>Orchidinae</taxon>
        <taxon>Platanthera</taxon>
    </lineage>
</organism>
<keyword evidence="7" id="KW-0769">Symport</keyword>
<evidence type="ECO:0000313" key="19">
    <source>
        <dbReference type="Proteomes" id="UP001418222"/>
    </source>
</evidence>
<dbReference type="Gene3D" id="1.20.1250.20">
    <property type="entry name" value="MFS general substrate transporter like domains"/>
    <property type="match status" value="1"/>
</dbReference>
<comment type="similarity">
    <text evidence="3">Belongs to the glycoside-pentoside-hexuronide (GPH) cation symporter transporter (TC 2.A.2.4) family.</text>
</comment>
<dbReference type="CDD" id="cd17313">
    <property type="entry name" value="MFS_SLC45_SUC"/>
    <property type="match status" value="1"/>
</dbReference>
<keyword evidence="4" id="KW-0813">Transport</keyword>
<dbReference type="PANTHER" id="PTHR19432">
    <property type="entry name" value="SUGAR TRANSPORTER"/>
    <property type="match status" value="1"/>
</dbReference>
<dbReference type="SUPFAM" id="SSF103473">
    <property type="entry name" value="MFS general substrate transporter"/>
    <property type="match status" value="1"/>
</dbReference>
<protein>
    <recommendedName>
        <fullName evidence="11">Sucrose transport protein SUT2</fullName>
    </recommendedName>
    <alternativeName>
        <fullName evidence="13">SUC4-like protein</fullName>
    </alternativeName>
    <alternativeName>
        <fullName evidence="14">Sucrose permease 2</fullName>
    </alternativeName>
    <alternativeName>
        <fullName evidence="12">Sucrose transporter 2</fullName>
    </alternativeName>
    <alternativeName>
        <fullName evidence="15">Sucrose-proton symporter 2</fullName>
    </alternativeName>
</protein>
<feature type="transmembrane region" description="Helical" evidence="17">
    <location>
        <begin position="175"/>
        <end position="193"/>
    </location>
</feature>
<sequence length="551" mass="59197">MASSPHEVTQAPPPPPPANSRPRSSLSSAAETATTSGKNRIKRAKPPLPPPPPPLPLRREARVPLRLLLKVTSVACGVQFGWALQLSLLTPYVQELGIPHSMASLVWLCGPLSGLFVQPLIGHMSDRCASRFGRRRPFILGGAAVIALSIVLIGFAADIGGIMGDPAGAHVRPRAIAVFVVGFWLLDVGNNTIQGPCRALLADLTGKDHRRTRVANAYYSLFMALGSVLGYAAGSFSGWFKILPFTFTSYCNRDCANLKSVFLVDVLLLASTTYFSVSSVKEIPLNSRASSNIDEETPAQEAFFWELLGVFRYVTSPIWIILIATALNWIGWFPFTLFDTDWMGREIYRGDPNKGQGYHTGVRMGAFGLMMNSIVLGFTSIMLEKICRKFGSGLVWGISSIVLSFCLGAMLIITAIVKDMEFSSKGLPPTVIVVAALFTFTVLGMPLAITYSLPYALISARTEALGLGQGLSMGILNLAIVIPQMIVSLGSGPWDQLFGGGNSPAFAVGAASAFIGGLVAIVAIPRSHTGKPREVIGKPRADHTAKPRDRR</sequence>
<dbReference type="InterPro" id="IPR036259">
    <property type="entry name" value="MFS_trans_sf"/>
</dbReference>
<name>A0AAP0G182_9ASPA</name>
<feature type="region of interest" description="Disordered" evidence="16">
    <location>
        <begin position="1"/>
        <end position="57"/>
    </location>
</feature>
<feature type="compositionally biased region" description="Low complexity" evidence="16">
    <location>
        <begin position="20"/>
        <end position="36"/>
    </location>
</feature>
<feature type="transmembrane region" description="Helical" evidence="17">
    <location>
        <begin position="260"/>
        <end position="280"/>
    </location>
</feature>
<feature type="transmembrane region" description="Helical" evidence="17">
    <location>
        <begin position="506"/>
        <end position="524"/>
    </location>
</feature>
<feature type="region of interest" description="Disordered" evidence="16">
    <location>
        <begin position="531"/>
        <end position="551"/>
    </location>
</feature>
<evidence type="ECO:0000256" key="8">
    <source>
        <dbReference type="ARBA" id="ARBA00022989"/>
    </source>
</evidence>
<evidence type="ECO:0000256" key="7">
    <source>
        <dbReference type="ARBA" id="ARBA00022847"/>
    </source>
</evidence>
<evidence type="ECO:0000256" key="14">
    <source>
        <dbReference type="ARBA" id="ARBA00079532"/>
    </source>
</evidence>
<dbReference type="GO" id="GO:0008506">
    <property type="term" value="F:sucrose:proton symporter activity"/>
    <property type="evidence" value="ECO:0007669"/>
    <property type="project" value="TreeGrafter"/>
</dbReference>
<feature type="transmembrane region" description="Helical" evidence="17">
    <location>
        <begin position="358"/>
        <end position="382"/>
    </location>
</feature>
<evidence type="ECO:0000256" key="9">
    <source>
        <dbReference type="ARBA" id="ARBA00023136"/>
    </source>
</evidence>
<feature type="compositionally biased region" description="Pro residues" evidence="16">
    <location>
        <begin position="46"/>
        <end position="56"/>
    </location>
</feature>
<keyword evidence="5" id="KW-0762">Sugar transport</keyword>
<keyword evidence="9 17" id="KW-0472">Membrane</keyword>
<accession>A0AAP0G182</accession>
<evidence type="ECO:0000256" key="10">
    <source>
        <dbReference type="ARBA" id="ARBA00059619"/>
    </source>
</evidence>
<keyword evidence="8 17" id="KW-1133">Transmembrane helix</keyword>
<evidence type="ECO:0000256" key="4">
    <source>
        <dbReference type="ARBA" id="ARBA00022448"/>
    </source>
</evidence>
<dbReference type="FunFam" id="1.20.1250.20:FF:000174">
    <property type="entry name" value="Sucrose transport protein"/>
    <property type="match status" value="1"/>
</dbReference>
<feature type="transmembrane region" description="Helical" evidence="17">
    <location>
        <begin position="394"/>
        <end position="417"/>
    </location>
</feature>
<evidence type="ECO:0000256" key="16">
    <source>
        <dbReference type="SAM" id="MobiDB-lite"/>
    </source>
</evidence>
<dbReference type="PANTHER" id="PTHR19432:SF90">
    <property type="entry name" value="SUCROSE TRANSPORT PROTEIN SUC4"/>
    <property type="match status" value="1"/>
</dbReference>
<evidence type="ECO:0000256" key="15">
    <source>
        <dbReference type="ARBA" id="ARBA00080887"/>
    </source>
</evidence>
<dbReference type="GO" id="GO:0005773">
    <property type="term" value="C:vacuole"/>
    <property type="evidence" value="ECO:0007669"/>
    <property type="project" value="TreeGrafter"/>
</dbReference>
<feature type="transmembrane region" description="Helical" evidence="17">
    <location>
        <begin position="96"/>
        <end position="117"/>
    </location>
</feature>
<feature type="transmembrane region" description="Helical" evidence="17">
    <location>
        <begin position="138"/>
        <end position="163"/>
    </location>
</feature>
<keyword evidence="6 17" id="KW-0812">Transmembrane</keyword>
<feature type="transmembrane region" description="Helical" evidence="17">
    <location>
        <begin position="67"/>
        <end position="84"/>
    </location>
</feature>
<comment type="pathway">
    <text evidence="2">Glycan biosynthesis; sucrose metabolism.</text>
</comment>
<feature type="transmembrane region" description="Helical" evidence="17">
    <location>
        <begin position="429"/>
        <end position="453"/>
    </location>
</feature>
<evidence type="ECO:0000256" key="5">
    <source>
        <dbReference type="ARBA" id="ARBA00022597"/>
    </source>
</evidence>
<feature type="transmembrane region" description="Helical" evidence="17">
    <location>
        <begin position="318"/>
        <end position="338"/>
    </location>
</feature>
<evidence type="ECO:0000313" key="18">
    <source>
        <dbReference type="EMBL" id="KAK8933375.1"/>
    </source>
</evidence>
<evidence type="ECO:0000256" key="17">
    <source>
        <dbReference type="SAM" id="Phobius"/>
    </source>
</evidence>
<comment type="subcellular location">
    <subcellularLocation>
        <location evidence="1">Membrane</location>
        <topology evidence="1">Multi-pass membrane protein</topology>
    </subcellularLocation>
</comment>
<comment type="function">
    <text evidence="10">Responsible for the transport of sucrose into the cell, with the concomitant uptake of protons (symport system). May also transport other glucosides.</text>
</comment>
<dbReference type="InterPro" id="IPR011701">
    <property type="entry name" value="MFS"/>
</dbReference>
<dbReference type="NCBIfam" id="TIGR01301">
    <property type="entry name" value="GPH_sucrose"/>
    <property type="match status" value="1"/>
</dbReference>
<comment type="caution">
    <text evidence="18">The sequence shown here is derived from an EMBL/GenBank/DDBJ whole genome shotgun (WGS) entry which is preliminary data.</text>
</comment>
<evidence type="ECO:0000256" key="11">
    <source>
        <dbReference type="ARBA" id="ARBA00073629"/>
    </source>
</evidence>
<evidence type="ECO:0000256" key="12">
    <source>
        <dbReference type="ARBA" id="ARBA00075901"/>
    </source>
</evidence>
<dbReference type="InterPro" id="IPR005989">
    <property type="entry name" value="Suc_symporter_pln"/>
</dbReference>
<dbReference type="AlphaFoldDB" id="A0AAP0G182"/>
<evidence type="ECO:0000256" key="1">
    <source>
        <dbReference type="ARBA" id="ARBA00004141"/>
    </source>
</evidence>
<feature type="transmembrane region" description="Helical" evidence="17">
    <location>
        <begin position="465"/>
        <end position="486"/>
    </location>
</feature>
<evidence type="ECO:0000256" key="2">
    <source>
        <dbReference type="ARBA" id="ARBA00004914"/>
    </source>
</evidence>
<reference evidence="18 19" key="1">
    <citation type="journal article" date="2022" name="Nat. Plants">
        <title>Genomes of leafy and leafless Platanthera orchids illuminate the evolution of mycoheterotrophy.</title>
        <authorList>
            <person name="Li M.H."/>
            <person name="Liu K.W."/>
            <person name="Li Z."/>
            <person name="Lu H.C."/>
            <person name="Ye Q.L."/>
            <person name="Zhang D."/>
            <person name="Wang J.Y."/>
            <person name="Li Y.F."/>
            <person name="Zhong Z.M."/>
            <person name="Liu X."/>
            <person name="Yu X."/>
            <person name="Liu D.K."/>
            <person name="Tu X.D."/>
            <person name="Liu B."/>
            <person name="Hao Y."/>
            <person name="Liao X.Y."/>
            <person name="Jiang Y.T."/>
            <person name="Sun W.H."/>
            <person name="Chen J."/>
            <person name="Chen Y.Q."/>
            <person name="Ai Y."/>
            <person name="Zhai J.W."/>
            <person name="Wu S.S."/>
            <person name="Zhou Z."/>
            <person name="Hsiao Y.Y."/>
            <person name="Wu W.L."/>
            <person name="Chen Y.Y."/>
            <person name="Lin Y.F."/>
            <person name="Hsu J.L."/>
            <person name="Li C.Y."/>
            <person name="Wang Z.W."/>
            <person name="Zhao X."/>
            <person name="Zhong W.Y."/>
            <person name="Ma X.K."/>
            <person name="Ma L."/>
            <person name="Huang J."/>
            <person name="Chen G.Z."/>
            <person name="Huang M.Z."/>
            <person name="Huang L."/>
            <person name="Peng D.H."/>
            <person name="Luo Y.B."/>
            <person name="Zou S.Q."/>
            <person name="Chen S.P."/>
            <person name="Lan S."/>
            <person name="Tsai W.C."/>
            <person name="Van de Peer Y."/>
            <person name="Liu Z.J."/>
        </authorList>
    </citation>
    <scope>NUCLEOTIDE SEQUENCE [LARGE SCALE GENOMIC DNA]</scope>
    <source>
        <strain evidence="18">Lor287</strain>
    </source>
</reference>
<proteinExistence type="inferred from homology"/>